<evidence type="ECO:0000256" key="5">
    <source>
        <dbReference type="ARBA" id="ARBA00023136"/>
    </source>
</evidence>
<evidence type="ECO:0000256" key="1">
    <source>
        <dbReference type="ARBA" id="ARBA00004141"/>
    </source>
</evidence>
<dbReference type="RefSeq" id="WP_075633712.1">
    <property type="nucleotide sequence ID" value="NZ_MKIO01000021.1"/>
</dbReference>
<gene>
    <name evidence="8" type="ORF">BJF92_11455</name>
</gene>
<dbReference type="InterPro" id="IPR020846">
    <property type="entry name" value="MFS_dom"/>
</dbReference>
<dbReference type="InterPro" id="IPR011701">
    <property type="entry name" value="MFS"/>
</dbReference>
<feature type="transmembrane region" description="Helical" evidence="6">
    <location>
        <begin position="49"/>
        <end position="65"/>
    </location>
</feature>
<evidence type="ECO:0000256" key="2">
    <source>
        <dbReference type="ARBA" id="ARBA00022448"/>
    </source>
</evidence>
<evidence type="ECO:0000256" key="4">
    <source>
        <dbReference type="ARBA" id="ARBA00022989"/>
    </source>
</evidence>
<feature type="transmembrane region" description="Helical" evidence="6">
    <location>
        <begin position="77"/>
        <end position="95"/>
    </location>
</feature>
<dbReference type="GO" id="GO:0042908">
    <property type="term" value="P:xenobiotic transport"/>
    <property type="evidence" value="ECO:0007669"/>
    <property type="project" value="UniProtKB-ARBA"/>
</dbReference>
<dbReference type="Pfam" id="PF07690">
    <property type="entry name" value="MFS_1"/>
    <property type="match status" value="1"/>
</dbReference>
<evidence type="ECO:0000313" key="8">
    <source>
        <dbReference type="EMBL" id="OLP56693.1"/>
    </source>
</evidence>
<protein>
    <submittedName>
        <fullName evidence="8">MFS transporter</fullName>
    </submittedName>
</protein>
<feature type="domain" description="Major facilitator superfamily (MFS) profile" evidence="7">
    <location>
        <begin position="10"/>
        <end position="394"/>
    </location>
</feature>
<evidence type="ECO:0000313" key="9">
    <source>
        <dbReference type="Proteomes" id="UP000186143"/>
    </source>
</evidence>
<dbReference type="PROSITE" id="PS50850">
    <property type="entry name" value="MFS"/>
    <property type="match status" value="1"/>
</dbReference>
<dbReference type="GO" id="GO:0140115">
    <property type="term" value="P:export across plasma membrane"/>
    <property type="evidence" value="ECO:0007669"/>
    <property type="project" value="UniProtKB-ARBA"/>
</dbReference>
<keyword evidence="3 6" id="KW-0812">Transmembrane</keyword>
<evidence type="ECO:0000256" key="6">
    <source>
        <dbReference type="SAM" id="Phobius"/>
    </source>
</evidence>
<dbReference type="PANTHER" id="PTHR23502">
    <property type="entry name" value="MAJOR FACILITATOR SUPERFAMILY"/>
    <property type="match status" value="1"/>
</dbReference>
<comment type="subcellular location">
    <subcellularLocation>
        <location evidence="1">Membrane</location>
        <topology evidence="1">Multi-pass membrane protein</topology>
    </subcellularLocation>
</comment>
<dbReference type="InterPro" id="IPR005829">
    <property type="entry name" value="Sugar_transporter_CS"/>
</dbReference>
<feature type="transmembrane region" description="Helical" evidence="6">
    <location>
        <begin position="162"/>
        <end position="183"/>
    </location>
</feature>
<evidence type="ECO:0000256" key="3">
    <source>
        <dbReference type="ARBA" id="ARBA00022692"/>
    </source>
</evidence>
<dbReference type="PROSITE" id="PS00216">
    <property type="entry name" value="SUGAR_TRANSPORT_1"/>
    <property type="match status" value="1"/>
</dbReference>
<dbReference type="STRING" id="1672749.BJF92_11455"/>
<reference evidence="8 9" key="1">
    <citation type="submission" date="2016-09" db="EMBL/GenBank/DDBJ databases">
        <title>Rhizobium sp. nov., a novel species isolated from the rice rhizosphere.</title>
        <authorList>
            <person name="Zhao J."/>
            <person name="Zhang X."/>
        </authorList>
    </citation>
    <scope>NUCLEOTIDE SEQUENCE [LARGE SCALE GENOMIC DNA]</scope>
    <source>
        <strain evidence="8 9">MH17</strain>
    </source>
</reference>
<dbReference type="PANTHER" id="PTHR23502:SF132">
    <property type="entry name" value="POLYAMINE TRANSPORTER 2-RELATED"/>
    <property type="match status" value="1"/>
</dbReference>
<dbReference type="InterPro" id="IPR036259">
    <property type="entry name" value="MFS_trans_sf"/>
</dbReference>
<feature type="transmembrane region" description="Helical" evidence="6">
    <location>
        <begin position="12"/>
        <end position="29"/>
    </location>
</feature>
<organism evidence="8 9">
    <name type="scientific">Xaviernesmea rhizosphaerae</name>
    <dbReference type="NCBI Taxonomy" id="1672749"/>
    <lineage>
        <taxon>Bacteria</taxon>
        <taxon>Pseudomonadati</taxon>
        <taxon>Pseudomonadota</taxon>
        <taxon>Alphaproteobacteria</taxon>
        <taxon>Hyphomicrobiales</taxon>
        <taxon>Rhizobiaceae</taxon>
        <taxon>Rhizobium/Agrobacterium group</taxon>
        <taxon>Xaviernesmea</taxon>
    </lineage>
</organism>
<dbReference type="Gene3D" id="1.20.1720.10">
    <property type="entry name" value="Multidrug resistance protein D"/>
    <property type="match status" value="1"/>
</dbReference>
<feature type="transmembrane region" description="Helical" evidence="6">
    <location>
        <begin position="370"/>
        <end position="393"/>
    </location>
</feature>
<name>A0A1Q9AMV2_9HYPH</name>
<comment type="caution">
    <text evidence="8">The sequence shown here is derived from an EMBL/GenBank/DDBJ whole genome shotgun (WGS) entry which is preliminary data.</text>
</comment>
<feature type="transmembrane region" description="Helical" evidence="6">
    <location>
        <begin position="252"/>
        <end position="271"/>
    </location>
</feature>
<dbReference type="SUPFAM" id="SSF103473">
    <property type="entry name" value="MFS general substrate transporter"/>
    <property type="match status" value="1"/>
</dbReference>
<dbReference type="EMBL" id="MKIO01000021">
    <property type="protein sequence ID" value="OLP56693.1"/>
    <property type="molecule type" value="Genomic_DNA"/>
</dbReference>
<dbReference type="GO" id="GO:0005886">
    <property type="term" value="C:plasma membrane"/>
    <property type="evidence" value="ECO:0007669"/>
    <property type="project" value="TreeGrafter"/>
</dbReference>
<dbReference type="GO" id="GO:0022857">
    <property type="term" value="F:transmembrane transporter activity"/>
    <property type="evidence" value="ECO:0007669"/>
    <property type="project" value="InterPro"/>
</dbReference>
<evidence type="ECO:0000259" key="7">
    <source>
        <dbReference type="PROSITE" id="PS50850"/>
    </source>
</evidence>
<dbReference type="Proteomes" id="UP000186143">
    <property type="component" value="Unassembled WGS sequence"/>
</dbReference>
<feature type="transmembrane region" description="Helical" evidence="6">
    <location>
        <begin position="211"/>
        <end position="232"/>
    </location>
</feature>
<dbReference type="AlphaFoldDB" id="A0A1Q9AMV2"/>
<keyword evidence="2" id="KW-0813">Transport</keyword>
<accession>A0A1Q9AMV2</accession>
<feature type="transmembrane region" description="Helical" evidence="6">
    <location>
        <begin position="340"/>
        <end position="364"/>
    </location>
</feature>
<sequence length="411" mass="42706">MASSPGFAERIALYALLTALTSFSIDALLPGLRQLGAELAPAPPLSTQHVISLFIFGMVFGELLIGPLSDALGRRPALMIGLGIYAFGSVIALTAPSLPLLVLGRILQGVGVAGPKIATRAMIRDQFEGDAMARVMSLMYTLFILVPMLAPTLAQGLIALAGWRSLFAAYLVLAALGGGWLMLRHPETLPAGRRIALRPALIWRNGGRILAHLRVTLLIAATGLVFGAQLLYLSTAPDLFFDLYGIAERFPLYFAGLALGIGLATFVNAALVRRLGMASMAKAGFAGLILSSAALFAASWAGHGRPALVLFMAGLFAAFFSIGILFGNLNALAMRALGQIAGLGASLVSAGSSLVSTLFAVLLGRLYDGSAYGLSAGLLLAGLGGALLFALALRCDATPVEPVTAEADRSR</sequence>
<proteinExistence type="predicted"/>
<feature type="transmembrane region" description="Helical" evidence="6">
    <location>
        <begin position="283"/>
        <end position="301"/>
    </location>
</feature>
<keyword evidence="5 6" id="KW-0472">Membrane</keyword>
<keyword evidence="4 6" id="KW-1133">Transmembrane helix</keyword>
<dbReference type="OrthoDB" id="9800416at2"/>
<feature type="transmembrane region" description="Helical" evidence="6">
    <location>
        <begin position="307"/>
        <end position="328"/>
    </location>
</feature>